<evidence type="ECO:0000256" key="1">
    <source>
        <dbReference type="ARBA" id="ARBA00023015"/>
    </source>
</evidence>
<dbReference type="InterPro" id="IPR011711">
    <property type="entry name" value="GntR_C"/>
</dbReference>
<dbReference type="GO" id="GO:0003677">
    <property type="term" value="F:DNA binding"/>
    <property type="evidence" value="ECO:0007669"/>
    <property type="project" value="UniProtKB-KW"/>
</dbReference>
<feature type="domain" description="GntR C-terminal" evidence="5">
    <location>
        <begin position="94"/>
        <end position="214"/>
    </location>
</feature>
<keyword evidence="2" id="KW-0238">DNA-binding</keyword>
<dbReference type="PANTHER" id="PTHR43537">
    <property type="entry name" value="TRANSCRIPTIONAL REGULATOR, GNTR FAMILY"/>
    <property type="match status" value="1"/>
</dbReference>
<sequence>MQINKLDSPFLRYLITKQLAPGERLPTLSQIGDELGISVGKLREQLEIARSLGVVSVRPRVGIVREPFDFAQTILASVLFGLGSGEAQFEQFSDLRQAIEIDFWERAVARLTAVDKQKLQQIVANAWGKLKGNPIHVPNDEHRQFHLTIFSRLENPFVQGMLAAYWDAYEASELTRFSPYDYWLEVWEYHERIVVAIVEDDAPLGLTLLETHFDLLPTRPAMANKVSSDNR</sequence>
<evidence type="ECO:0000259" key="4">
    <source>
        <dbReference type="Pfam" id="PF00392"/>
    </source>
</evidence>
<reference evidence="6" key="1">
    <citation type="submission" date="2018-06" db="EMBL/GenBank/DDBJ databases">
        <authorList>
            <person name="Zhirakovskaya E."/>
        </authorList>
    </citation>
    <scope>NUCLEOTIDE SEQUENCE</scope>
</reference>
<keyword evidence="1" id="KW-0805">Transcription regulation</keyword>
<organism evidence="6">
    <name type="scientific">hydrothermal vent metagenome</name>
    <dbReference type="NCBI Taxonomy" id="652676"/>
    <lineage>
        <taxon>unclassified sequences</taxon>
        <taxon>metagenomes</taxon>
        <taxon>ecological metagenomes</taxon>
    </lineage>
</organism>
<dbReference type="GO" id="GO:0003700">
    <property type="term" value="F:DNA-binding transcription factor activity"/>
    <property type="evidence" value="ECO:0007669"/>
    <property type="project" value="InterPro"/>
</dbReference>
<name>A0A3B0UP16_9ZZZZ</name>
<dbReference type="AlphaFoldDB" id="A0A3B0UP16"/>
<gene>
    <name evidence="6" type="ORF">MNBD_CHLOROFLEXI01-1039</name>
</gene>
<evidence type="ECO:0000313" key="6">
    <source>
        <dbReference type="EMBL" id="VAW32578.1"/>
    </source>
</evidence>
<dbReference type="InterPro" id="IPR036390">
    <property type="entry name" value="WH_DNA-bd_sf"/>
</dbReference>
<dbReference type="Pfam" id="PF00392">
    <property type="entry name" value="GntR"/>
    <property type="match status" value="1"/>
</dbReference>
<feature type="domain" description="HTH gntR-type" evidence="4">
    <location>
        <begin position="14"/>
        <end position="63"/>
    </location>
</feature>
<dbReference type="PANTHER" id="PTHR43537:SF5">
    <property type="entry name" value="UXU OPERON TRANSCRIPTIONAL REGULATOR"/>
    <property type="match status" value="1"/>
</dbReference>
<dbReference type="SUPFAM" id="SSF46785">
    <property type="entry name" value="Winged helix' DNA-binding domain"/>
    <property type="match status" value="1"/>
</dbReference>
<evidence type="ECO:0000259" key="5">
    <source>
        <dbReference type="Pfam" id="PF07729"/>
    </source>
</evidence>
<evidence type="ECO:0000256" key="3">
    <source>
        <dbReference type="ARBA" id="ARBA00023163"/>
    </source>
</evidence>
<evidence type="ECO:0000256" key="2">
    <source>
        <dbReference type="ARBA" id="ARBA00023125"/>
    </source>
</evidence>
<dbReference type="InterPro" id="IPR008920">
    <property type="entry name" value="TF_FadR/GntR_C"/>
</dbReference>
<dbReference type="Pfam" id="PF07729">
    <property type="entry name" value="FCD"/>
    <property type="match status" value="1"/>
</dbReference>
<dbReference type="Gene3D" id="1.20.120.530">
    <property type="entry name" value="GntR ligand-binding domain-like"/>
    <property type="match status" value="1"/>
</dbReference>
<keyword evidence="3" id="KW-0804">Transcription</keyword>
<dbReference type="SUPFAM" id="SSF48008">
    <property type="entry name" value="GntR ligand-binding domain-like"/>
    <property type="match status" value="1"/>
</dbReference>
<accession>A0A3B0UP16</accession>
<protein>
    <recommendedName>
        <fullName evidence="7">HTH gntR-type domain-containing protein</fullName>
    </recommendedName>
</protein>
<dbReference type="Gene3D" id="1.10.10.10">
    <property type="entry name" value="Winged helix-like DNA-binding domain superfamily/Winged helix DNA-binding domain"/>
    <property type="match status" value="1"/>
</dbReference>
<dbReference type="InterPro" id="IPR000524">
    <property type="entry name" value="Tscrpt_reg_HTH_GntR"/>
</dbReference>
<proteinExistence type="predicted"/>
<dbReference type="InterPro" id="IPR036388">
    <property type="entry name" value="WH-like_DNA-bd_sf"/>
</dbReference>
<evidence type="ECO:0008006" key="7">
    <source>
        <dbReference type="Google" id="ProtNLM"/>
    </source>
</evidence>
<dbReference type="EMBL" id="UOEU01000373">
    <property type="protein sequence ID" value="VAW32578.1"/>
    <property type="molecule type" value="Genomic_DNA"/>
</dbReference>